<protein>
    <recommendedName>
        <fullName evidence="3">NADH dehydrogenase subunit E</fullName>
    </recommendedName>
</protein>
<sequence length="234" mass="24482">MTMKMTPKKTFTPDYSPVVKMMAMQTRLMVETSQNMMKLAMLPWQGMPMPSMKAGFGSICAPGGVAKKAPSAKAAAEAVEKAAAVTEEVVETTAKAADQVVEASAEAAEEVAETTVETMEATVDTTTESVEDVAADAAETTAETVEAADDMAEEIVGVAPAFLSAPEGEADDLTTLMGVGPKLAVTLNEAGIYHFSQIAEWTEDNVAWVDANIAGVRGRAAKNGWVAQAADLTK</sequence>
<comment type="caution">
    <text evidence="1">The sequence shown here is derived from an EMBL/GenBank/DDBJ whole genome shotgun (WGS) entry which is preliminary data.</text>
</comment>
<proteinExistence type="predicted"/>
<reference evidence="1 2" key="1">
    <citation type="submission" date="2006-06" db="EMBL/GenBank/DDBJ databases">
        <authorList>
            <person name="Moran M.A."/>
            <person name="Ferriera S."/>
            <person name="Johnson J."/>
            <person name="Kravitz S."/>
            <person name="Beeson K."/>
            <person name="Sutton G."/>
            <person name="Rogers Y.-H."/>
            <person name="Friedman R."/>
            <person name="Frazier M."/>
            <person name="Venter J.C."/>
        </authorList>
    </citation>
    <scope>NUCLEOTIDE SEQUENCE [LARGE SCALE GENOMIC DNA]</scope>
    <source>
        <strain evidence="1 2">E-37</strain>
    </source>
</reference>
<gene>
    <name evidence="1" type="ORF">SSE37_03760</name>
</gene>
<name>A3K1D2_SAGS3</name>
<organism evidence="1 2">
    <name type="scientific">Sagittula stellata (strain ATCC 700073 / DSM 11524 / E-37)</name>
    <dbReference type="NCBI Taxonomy" id="388399"/>
    <lineage>
        <taxon>Bacteria</taxon>
        <taxon>Pseudomonadati</taxon>
        <taxon>Pseudomonadota</taxon>
        <taxon>Alphaproteobacteria</taxon>
        <taxon>Rhodobacterales</taxon>
        <taxon>Roseobacteraceae</taxon>
        <taxon>Sagittula</taxon>
    </lineage>
</organism>
<evidence type="ECO:0008006" key="3">
    <source>
        <dbReference type="Google" id="ProtNLM"/>
    </source>
</evidence>
<accession>A3K1D2</accession>
<dbReference type="Proteomes" id="UP000005713">
    <property type="component" value="Unassembled WGS sequence"/>
</dbReference>
<evidence type="ECO:0000313" key="2">
    <source>
        <dbReference type="Proteomes" id="UP000005713"/>
    </source>
</evidence>
<evidence type="ECO:0000313" key="1">
    <source>
        <dbReference type="EMBL" id="EBA08728.1"/>
    </source>
</evidence>
<dbReference type="Gene3D" id="1.10.150.20">
    <property type="entry name" value="5' to 3' exonuclease, C-terminal subdomain"/>
    <property type="match status" value="1"/>
</dbReference>
<dbReference type="eggNOG" id="COG3743">
    <property type="taxonomic scope" value="Bacteria"/>
</dbReference>
<dbReference type="EMBL" id="AAYA01000004">
    <property type="protein sequence ID" value="EBA08728.1"/>
    <property type="molecule type" value="Genomic_DNA"/>
</dbReference>
<keyword evidence="2" id="KW-1185">Reference proteome</keyword>
<dbReference type="AlphaFoldDB" id="A3K1D2"/>